<accession>A0A0F6QZV5</accession>
<name>A0A0F6QZV5_9CORY</name>
<dbReference type="PROSITE" id="PS50977">
    <property type="entry name" value="HTH_TETR_2"/>
    <property type="match status" value="1"/>
</dbReference>
<evidence type="ECO:0000313" key="3">
    <source>
        <dbReference type="Proteomes" id="UP000033566"/>
    </source>
</evidence>
<dbReference type="OrthoDB" id="9809265at2"/>
<dbReference type="Proteomes" id="UP000033566">
    <property type="component" value="Chromosome"/>
</dbReference>
<keyword evidence="1" id="KW-0238">DNA-binding</keyword>
<dbReference type="KEGG" id="ccj:UL81_10750"/>
<keyword evidence="3" id="KW-1185">Reference proteome</keyword>
<dbReference type="InterPro" id="IPR009057">
    <property type="entry name" value="Homeodomain-like_sf"/>
</dbReference>
<dbReference type="Pfam" id="PF00440">
    <property type="entry name" value="TetR_N"/>
    <property type="match status" value="1"/>
</dbReference>
<gene>
    <name evidence="2" type="ORF">UL81_10750</name>
</gene>
<evidence type="ECO:0000256" key="1">
    <source>
        <dbReference type="ARBA" id="ARBA00023125"/>
    </source>
</evidence>
<dbReference type="STRING" id="161896.UL81_10750"/>
<dbReference type="InterPro" id="IPR001647">
    <property type="entry name" value="HTH_TetR"/>
</dbReference>
<dbReference type="Gene3D" id="1.10.357.10">
    <property type="entry name" value="Tetracycline Repressor, domain 2"/>
    <property type="match status" value="1"/>
</dbReference>
<dbReference type="GO" id="GO:0003677">
    <property type="term" value="F:DNA binding"/>
    <property type="evidence" value="ECO:0007669"/>
    <property type="project" value="UniProtKB-UniRule"/>
</dbReference>
<dbReference type="HOGENOM" id="CLU_069356_21_2_11"/>
<reference evidence="2 3" key="1">
    <citation type="journal article" date="2015" name="Genome Announc.">
        <title>Complete Genome Sequence of Corynebacterium camporealensis DSM 44610, Isolated from the Milk of a Manchega Sheep with Subclinical Mastitis.</title>
        <authorList>
            <person name="Ruckert C."/>
            <person name="Albersmeier A."/>
            <person name="Winkler A."/>
            <person name="Tauch A."/>
        </authorList>
    </citation>
    <scope>NUCLEOTIDE SEQUENCE [LARGE SCALE GENOMIC DNA]</scope>
    <source>
        <strain evidence="2 3">DSM 44610</strain>
    </source>
</reference>
<sequence>MEESPAARKRDPQARIRAIRKAASDIIVEDGAEALTHRAVAKRAGVAVGTTTKYFKTLDDLRVSALELMREESEQELDYIAEGMAKADDEAAFLAGMLDDFYSDPRRSHADAAMAYAEIFNEDIHDLGMHWSSRFSEILDPYIGSTRAQTLMLLLHGYVIDAAVHNKQLPRPTLEAIIRGILNMPVSEGDET</sequence>
<proteinExistence type="predicted"/>
<dbReference type="SUPFAM" id="SSF46689">
    <property type="entry name" value="Homeodomain-like"/>
    <property type="match status" value="1"/>
</dbReference>
<dbReference type="RefSeq" id="WP_035106337.1">
    <property type="nucleotide sequence ID" value="NZ_CP011311.1"/>
</dbReference>
<evidence type="ECO:0000313" key="2">
    <source>
        <dbReference type="EMBL" id="AKE40083.1"/>
    </source>
</evidence>
<organism evidence="2 3">
    <name type="scientific">Corynebacterium camporealensis</name>
    <dbReference type="NCBI Taxonomy" id="161896"/>
    <lineage>
        <taxon>Bacteria</taxon>
        <taxon>Bacillati</taxon>
        <taxon>Actinomycetota</taxon>
        <taxon>Actinomycetes</taxon>
        <taxon>Mycobacteriales</taxon>
        <taxon>Corynebacteriaceae</taxon>
        <taxon>Corynebacterium</taxon>
    </lineage>
</organism>
<dbReference type="AlphaFoldDB" id="A0A0F6QZV5"/>
<dbReference type="EMBL" id="CP011311">
    <property type="protein sequence ID" value="AKE40083.1"/>
    <property type="molecule type" value="Genomic_DNA"/>
</dbReference>
<protein>
    <submittedName>
        <fullName evidence="2">Transcriptional regulator, TetR family</fullName>
    </submittedName>
</protein>
<dbReference type="PATRIC" id="fig|161896.4.peg.2097"/>